<dbReference type="EMBL" id="QMQX01000011">
    <property type="protein sequence ID" value="RLE53429.1"/>
    <property type="molecule type" value="Genomic_DNA"/>
</dbReference>
<evidence type="ECO:0000313" key="2">
    <source>
        <dbReference type="Proteomes" id="UP000272051"/>
    </source>
</evidence>
<accession>A0A497F2A2</accession>
<feature type="non-terminal residue" evidence="1">
    <location>
        <position position="1"/>
    </location>
</feature>
<gene>
    <name evidence="1" type="ORF">DRJ33_01120</name>
</gene>
<protein>
    <submittedName>
        <fullName evidence="1">Ribose-phosphate pyrophosphokinase</fullName>
    </submittedName>
</protein>
<organism evidence="1 2">
    <name type="scientific">Thermoproteota archaeon</name>
    <dbReference type="NCBI Taxonomy" id="2056631"/>
    <lineage>
        <taxon>Archaea</taxon>
        <taxon>Thermoproteota</taxon>
    </lineage>
</organism>
<dbReference type="InterPro" id="IPR029057">
    <property type="entry name" value="PRTase-like"/>
</dbReference>
<reference evidence="1 2" key="1">
    <citation type="submission" date="2018-06" db="EMBL/GenBank/DDBJ databases">
        <title>Extensive metabolic versatility and redundancy in microbially diverse, dynamic hydrothermal sediments.</title>
        <authorList>
            <person name="Dombrowski N."/>
            <person name="Teske A."/>
            <person name="Baker B.J."/>
        </authorList>
    </citation>
    <scope>NUCLEOTIDE SEQUENCE [LARGE SCALE GENOMIC DNA]</scope>
    <source>
        <strain evidence="1">B34_G17</strain>
    </source>
</reference>
<comment type="caution">
    <text evidence="1">The sequence shown here is derived from an EMBL/GenBank/DDBJ whole genome shotgun (WGS) entry which is preliminary data.</text>
</comment>
<sequence length="66" mass="6750">SANVSTSLGAKKVYVAFIHPLLVGSALDKIMLAGASLVVATDSIESPISKISIAPVVAQALKRLMS</sequence>
<dbReference type="GO" id="GO:0016301">
    <property type="term" value="F:kinase activity"/>
    <property type="evidence" value="ECO:0007669"/>
    <property type="project" value="UniProtKB-KW"/>
</dbReference>
<evidence type="ECO:0000313" key="1">
    <source>
        <dbReference type="EMBL" id="RLE53429.1"/>
    </source>
</evidence>
<proteinExistence type="predicted"/>
<name>A0A497F2A2_9CREN</name>
<dbReference type="SUPFAM" id="SSF53271">
    <property type="entry name" value="PRTase-like"/>
    <property type="match status" value="1"/>
</dbReference>
<dbReference type="Gene3D" id="3.40.50.2020">
    <property type="match status" value="2"/>
</dbReference>
<dbReference type="Proteomes" id="UP000272051">
    <property type="component" value="Unassembled WGS sequence"/>
</dbReference>
<dbReference type="AlphaFoldDB" id="A0A497F2A2"/>